<feature type="domain" description="Major facilitator superfamily (MFS) profile" evidence="8">
    <location>
        <begin position="222"/>
        <end position="426"/>
    </location>
</feature>
<keyword evidence="6 7" id="KW-0472">Membrane</keyword>
<accession>A0ABT6A487</accession>
<dbReference type="RefSeq" id="WP_276109003.1">
    <property type="nucleotide sequence ID" value="NZ_JARJBB010000005.1"/>
</dbReference>
<comment type="caution">
    <text evidence="9">The sequence shown here is derived from an EMBL/GenBank/DDBJ whole genome shotgun (WGS) entry which is preliminary data.</text>
</comment>
<dbReference type="CDD" id="cd06173">
    <property type="entry name" value="MFS_MefA_like"/>
    <property type="match status" value="1"/>
</dbReference>
<comment type="subcellular location">
    <subcellularLocation>
        <location evidence="1">Cell membrane</location>
        <topology evidence="1">Multi-pass membrane protein</topology>
    </subcellularLocation>
</comment>
<dbReference type="InterPro" id="IPR036259">
    <property type="entry name" value="MFS_trans_sf"/>
</dbReference>
<feature type="transmembrane region" description="Helical" evidence="7">
    <location>
        <begin position="314"/>
        <end position="333"/>
    </location>
</feature>
<evidence type="ECO:0000256" key="2">
    <source>
        <dbReference type="ARBA" id="ARBA00022448"/>
    </source>
</evidence>
<evidence type="ECO:0000256" key="5">
    <source>
        <dbReference type="ARBA" id="ARBA00022989"/>
    </source>
</evidence>
<dbReference type="PROSITE" id="PS50850">
    <property type="entry name" value="MFS"/>
    <property type="match status" value="1"/>
</dbReference>
<evidence type="ECO:0000256" key="6">
    <source>
        <dbReference type="ARBA" id="ARBA00023136"/>
    </source>
</evidence>
<feature type="transmembrane region" description="Helical" evidence="7">
    <location>
        <begin position="20"/>
        <end position="40"/>
    </location>
</feature>
<feature type="transmembrane region" description="Helical" evidence="7">
    <location>
        <begin position="289"/>
        <end position="308"/>
    </location>
</feature>
<dbReference type="Proteomes" id="UP001221150">
    <property type="component" value="Unassembled WGS sequence"/>
</dbReference>
<protein>
    <submittedName>
        <fullName evidence="9">MFS transporter</fullName>
    </submittedName>
</protein>
<dbReference type="EMBL" id="JARJBB010000005">
    <property type="protein sequence ID" value="MDF3299449.1"/>
    <property type="molecule type" value="Genomic_DNA"/>
</dbReference>
<dbReference type="Gene3D" id="1.20.1250.20">
    <property type="entry name" value="MFS general substrate transporter like domains"/>
    <property type="match status" value="1"/>
</dbReference>
<proteinExistence type="predicted"/>
<evidence type="ECO:0000256" key="7">
    <source>
        <dbReference type="SAM" id="Phobius"/>
    </source>
</evidence>
<keyword evidence="4 7" id="KW-0812">Transmembrane</keyword>
<evidence type="ECO:0000313" key="9">
    <source>
        <dbReference type="EMBL" id="MDF3299449.1"/>
    </source>
</evidence>
<keyword evidence="10" id="KW-1185">Reference proteome</keyword>
<dbReference type="InterPro" id="IPR020846">
    <property type="entry name" value="MFS_dom"/>
</dbReference>
<keyword evidence="2" id="KW-0813">Transport</keyword>
<gene>
    <name evidence="9" type="ORF">P3H78_12545</name>
</gene>
<evidence type="ECO:0000256" key="4">
    <source>
        <dbReference type="ARBA" id="ARBA00022692"/>
    </source>
</evidence>
<name>A0ABT6A487_9ACTN</name>
<feature type="transmembrane region" description="Helical" evidence="7">
    <location>
        <begin position="225"/>
        <end position="248"/>
    </location>
</feature>
<dbReference type="PANTHER" id="PTHR23513">
    <property type="entry name" value="INTEGRAL MEMBRANE EFFLUX PROTEIN-RELATED"/>
    <property type="match status" value="1"/>
</dbReference>
<evidence type="ECO:0000256" key="3">
    <source>
        <dbReference type="ARBA" id="ARBA00022475"/>
    </source>
</evidence>
<sequence length="426" mass="45358">MTHERSDLRFHRDFRRLWTADTVSQIGAGVTLVALPLVAIRTLHASPFEASLLVMFEYLAALVIGLPVGAWVDRMRQRRVMMAGDVCRAVLLGSIPLTAAMGALTLSQLYAVAFGVSVCTAFFDVSFQSYLPRLVAADQLVQGNVKLETTRNVAQAGGPGFGGAIVGALTAPTAIVVNVVTFVLSALSLARIRTPDVKPPASGGNLKSEIAEGLRLVFGDRSLRAITLSSAISNMCATIGASMLLVLLAGRLHLSSFLCGLVFTAEAVGGLLGALAVGRVVSRLGQGPAMWMALIVSSVLWLLTLPMYQADWRFALALLLNSLGWVSFMTYKISSVSMRQRLCPKPLLGRMTATFRFVVWGLMPVGALMGGILGQTLGPRQAMWIGVLGELAASLPILLSPLRTMHDLPPTLDEAPEQADDMAAAT</sequence>
<dbReference type="InterPro" id="IPR010290">
    <property type="entry name" value="TM_effector"/>
</dbReference>
<feature type="transmembrane region" description="Helical" evidence="7">
    <location>
        <begin position="161"/>
        <end position="184"/>
    </location>
</feature>
<keyword evidence="5 7" id="KW-1133">Transmembrane helix</keyword>
<evidence type="ECO:0000259" key="8">
    <source>
        <dbReference type="PROSITE" id="PS50850"/>
    </source>
</evidence>
<evidence type="ECO:0000313" key="10">
    <source>
        <dbReference type="Proteomes" id="UP001221150"/>
    </source>
</evidence>
<evidence type="ECO:0000256" key="1">
    <source>
        <dbReference type="ARBA" id="ARBA00004651"/>
    </source>
</evidence>
<dbReference type="Pfam" id="PF05977">
    <property type="entry name" value="MFS_3"/>
    <property type="match status" value="1"/>
</dbReference>
<feature type="transmembrane region" description="Helical" evidence="7">
    <location>
        <begin position="354"/>
        <end position="375"/>
    </location>
</feature>
<dbReference type="SUPFAM" id="SSF103473">
    <property type="entry name" value="MFS general substrate transporter"/>
    <property type="match status" value="1"/>
</dbReference>
<organism evidence="9 10">
    <name type="scientific">Streptomyces tropicalis</name>
    <dbReference type="NCBI Taxonomy" id="3034234"/>
    <lineage>
        <taxon>Bacteria</taxon>
        <taxon>Bacillati</taxon>
        <taxon>Actinomycetota</taxon>
        <taxon>Actinomycetes</taxon>
        <taxon>Kitasatosporales</taxon>
        <taxon>Streptomycetaceae</taxon>
        <taxon>Streptomyces</taxon>
    </lineage>
</organism>
<feature type="transmembrane region" description="Helical" evidence="7">
    <location>
        <begin position="254"/>
        <end position="277"/>
    </location>
</feature>
<dbReference type="PANTHER" id="PTHR23513:SF6">
    <property type="entry name" value="MAJOR FACILITATOR SUPERFAMILY ASSOCIATED DOMAIN-CONTAINING PROTEIN"/>
    <property type="match status" value="1"/>
</dbReference>
<reference evidence="9 10" key="1">
    <citation type="submission" date="2023-03" db="EMBL/GenBank/DDBJ databases">
        <title>Draft genome sequence of Streptomyces sp. K1PA1 isolated from peat swamp forest in Thailand.</title>
        <authorList>
            <person name="Klaysubun C."/>
            <person name="Duangmal K."/>
        </authorList>
    </citation>
    <scope>NUCLEOTIDE SEQUENCE [LARGE SCALE GENOMIC DNA]</scope>
    <source>
        <strain evidence="9 10">K1PA1</strain>
    </source>
</reference>
<keyword evidence="3" id="KW-1003">Cell membrane</keyword>
<feature type="transmembrane region" description="Helical" evidence="7">
    <location>
        <begin position="52"/>
        <end position="72"/>
    </location>
</feature>